<evidence type="ECO:0000256" key="3">
    <source>
        <dbReference type="SAM" id="SignalP"/>
    </source>
</evidence>
<feature type="domain" description="LysM" evidence="4">
    <location>
        <begin position="160"/>
        <end position="204"/>
    </location>
</feature>
<dbReference type="GO" id="GO:0004222">
    <property type="term" value="F:metalloendopeptidase activity"/>
    <property type="evidence" value="ECO:0007669"/>
    <property type="project" value="TreeGrafter"/>
</dbReference>
<feature type="chain" id="PRO_5021445862" evidence="3">
    <location>
        <begin position="20"/>
        <end position="445"/>
    </location>
</feature>
<protein>
    <submittedName>
        <fullName evidence="5">Murein hydrolase activator NlpD</fullName>
    </submittedName>
</protein>
<accession>A0A502J5R8</accession>
<dbReference type="EMBL" id="SDPK01000066">
    <property type="protein sequence ID" value="TPG94447.1"/>
    <property type="molecule type" value="Genomic_DNA"/>
</dbReference>
<dbReference type="SMART" id="SM00257">
    <property type="entry name" value="LysM"/>
    <property type="match status" value="1"/>
</dbReference>
<dbReference type="Gene3D" id="3.10.350.10">
    <property type="entry name" value="LysM domain"/>
    <property type="match status" value="1"/>
</dbReference>
<dbReference type="Proteomes" id="UP000317926">
    <property type="component" value="Unassembled WGS sequence"/>
</dbReference>
<dbReference type="CDD" id="cd12797">
    <property type="entry name" value="M23_peptidase"/>
    <property type="match status" value="1"/>
</dbReference>
<dbReference type="InterPro" id="IPR050570">
    <property type="entry name" value="Cell_wall_metabolism_enzyme"/>
</dbReference>
<dbReference type="NCBIfam" id="NF008123">
    <property type="entry name" value="PRK10871.1"/>
    <property type="match status" value="1"/>
</dbReference>
<feature type="compositionally biased region" description="Low complexity" evidence="2">
    <location>
        <begin position="77"/>
        <end position="108"/>
    </location>
</feature>
<comment type="similarity">
    <text evidence="1">Belongs to the E.coli NlpD/Haemophilus LppB family.</text>
</comment>
<name>A0A502J5R8_HAEHA</name>
<proteinExistence type="inferred from homology"/>
<feature type="signal peptide" evidence="3">
    <location>
        <begin position="1"/>
        <end position="19"/>
    </location>
</feature>
<dbReference type="InterPro" id="IPR011055">
    <property type="entry name" value="Dup_hybrid_motif"/>
</dbReference>
<dbReference type="AlphaFoldDB" id="A0A502J5R8"/>
<dbReference type="Pfam" id="PF01551">
    <property type="entry name" value="Peptidase_M23"/>
    <property type="match status" value="1"/>
</dbReference>
<dbReference type="CDD" id="cd00118">
    <property type="entry name" value="LysM"/>
    <property type="match status" value="1"/>
</dbReference>
<keyword evidence="3" id="KW-0732">Signal</keyword>
<gene>
    <name evidence="5" type="primary">nlpD</name>
    <name evidence="5" type="ORF">EUX55_09060</name>
</gene>
<dbReference type="PROSITE" id="PS51257">
    <property type="entry name" value="PROKAR_LIPOPROTEIN"/>
    <property type="match status" value="1"/>
</dbReference>
<evidence type="ECO:0000313" key="6">
    <source>
        <dbReference type="Proteomes" id="UP000317926"/>
    </source>
</evidence>
<dbReference type="GO" id="GO:0032153">
    <property type="term" value="C:cell division site"/>
    <property type="evidence" value="ECO:0007669"/>
    <property type="project" value="TreeGrafter"/>
</dbReference>
<sequence>MKKSFLLLPLSLVVLSACTSNSPAPISNADGNLSPGIMQPVNGESAGGSWQPEIQKNTVPAMGGVPTSVQTPQPNFQPTYQQPAMPAAPTQPAFKPAQPAFQPAQKPVAPTPTPAPAVQTKTITKTVSDCVGSQHINVPRNPNTNAPDYSQIEKGSYKGNTYKVNKGDTMFLIAYLAGIDVKELAALNNMTEPYSLSLGQTLKISNCGTKTVTTTVPVKQPAAATTTTTAAATTTTTAAVSTTPAEPAVTYTPGANGTQIGSDGTIIGPIKSGAGVANSAPAMVPVATTPVAPATTPSAPTTPVDNTNSTPINANVVAPIASNVAWQWPTSGNIIQGFSDTDGGNKGIDISGSRGQSVKAAASGRVVYAGNALRGYGNLIIIKHNDDFLSAYAHNDKILVTDQQEVKAGQEIAKMGSSGTNTVKLHFEIRYKGKSVDPIRYLPRR</sequence>
<dbReference type="InterPro" id="IPR018392">
    <property type="entry name" value="LysM"/>
</dbReference>
<dbReference type="PROSITE" id="PS51782">
    <property type="entry name" value="LYSM"/>
    <property type="match status" value="1"/>
</dbReference>
<dbReference type="PANTHER" id="PTHR21666">
    <property type="entry name" value="PEPTIDASE-RELATED"/>
    <property type="match status" value="1"/>
</dbReference>
<dbReference type="InterPro" id="IPR016047">
    <property type="entry name" value="M23ase_b-sheet_dom"/>
</dbReference>
<dbReference type="InterPro" id="IPR036779">
    <property type="entry name" value="LysM_dom_sf"/>
</dbReference>
<dbReference type="PANTHER" id="PTHR21666:SF263">
    <property type="entry name" value="MUREIN HYDROLASE ACTIVATOR NLPD"/>
    <property type="match status" value="1"/>
</dbReference>
<evidence type="ECO:0000313" key="5">
    <source>
        <dbReference type="EMBL" id="TPG94447.1"/>
    </source>
</evidence>
<comment type="caution">
    <text evidence="5">The sequence shown here is derived from an EMBL/GenBank/DDBJ whole genome shotgun (WGS) entry which is preliminary data.</text>
</comment>
<dbReference type="RefSeq" id="WP_140520549.1">
    <property type="nucleotide sequence ID" value="NZ_JACBKC010000066.1"/>
</dbReference>
<dbReference type="Gene3D" id="2.70.70.10">
    <property type="entry name" value="Glucose Permease (Domain IIA)"/>
    <property type="match status" value="1"/>
</dbReference>
<organism evidence="5 6">
    <name type="scientific">Haemophilus haemolyticus</name>
    <dbReference type="NCBI Taxonomy" id="726"/>
    <lineage>
        <taxon>Bacteria</taxon>
        <taxon>Pseudomonadati</taxon>
        <taxon>Pseudomonadota</taxon>
        <taxon>Gammaproteobacteria</taxon>
        <taxon>Pasteurellales</taxon>
        <taxon>Pasteurellaceae</taxon>
        <taxon>Haemophilus</taxon>
    </lineage>
</organism>
<dbReference type="SUPFAM" id="SSF51261">
    <property type="entry name" value="Duplicated hybrid motif"/>
    <property type="match status" value="1"/>
</dbReference>
<keyword evidence="5" id="KW-0378">Hydrolase</keyword>
<evidence type="ECO:0000256" key="2">
    <source>
        <dbReference type="SAM" id="MobiDB-lite"/>
    </source>
</evidence>
<feature type="region of interest" description="Disordered" evidence="2">
    <location>
        <begin position="69"/>
        <end position="117"/>
    </location>
</feature>
<evidence type="ECO:0000259" key="4">
    <source>
        <dbReference type="PROSITE" id="PS51782"/>
    </source>
</evidence>
<evidence type="ECO:0000256" key="1">
    <source>
        <dbReference type="ARBA" id="ARBA00038420"/>
    </source>
</evidence>
<dbReference type="Pfam" id="PF01476">
    <property type="entry name" value="LysM"/>
    <property type="match status" value="1"/>
</dbReference>
<reference evidence="5 6" key="1">
    <citation type="submission" date="2019-01" db="EMBL/GenBank/DDBJ databases">
        <title>Comparative genomic analysis identifies haemin-independent Haemophilus haemolyticus: a formal re-classification of Haemophilus intermedius.</title>
        <authorList>
            <person name="Harris T.M."/>
            <person name="Price E.P."/>
            <person name="Sarovich D.S."/>
            <person name="Norskov-Lauritsen N."/>
            <person name="Beissbarth J."/>
            <person name="Chang A.B."/>
            <person name="Smith-Vaughan H.C."/>
        </authorList>
    </citation>
    <scope>NUCLEOTIDE SEQUENCE [LARGE SCALE GENOMIC DNA]</scope>
    <source>
        <strain evidence="5 6">PN24</strain>
    </source>
</reference>
<dbReference type="GO" id="GO:0009279">
    <property type="term" value="C:cell outer membrane"/>
    <property type="evidence" value="ECO:0007669"/>
    <property type="project" value="TreeGrafter"/>
</dbReference>
<dbReference type="SUPFAM" id="SSF54106">
    <property type="entry name" value="LysM domain"/>
    <property type="match status" value="1"/>
</dbReference>